<evidence type="ECO:0000256" key="1">
    <source>
        <dbReference type="SAM" id="MobiDB-lite"/>
    </source>
</evidence>
<keyword evidence="2" id="KW-0472">Membrane</keyword>
<evidence type="ECO:0000313" key="3">
    <source>
        <dbReference type="EMBL" id="MFD1231945.1"/>
    </source>
</evidence>
<gene>
    <name evidence="3" type="ORF">ACFQ34_01485</name>
</gene>
<accession>A0ABW3VBI5</accession>
<feature type="compositionally biased region" description="Low complexity" evidence="1">
    <location>
        <begin position="47"/>
        <end position="61"/>
    </location>
</feature>
<sequence length="191" mass="19181">MRQAGTDVRTPRSPAVVVAVALPVLLAVAVAVLAIVNRDAGKPLPPTTDTTPLAAAPVDAPDASGPQCTALLAALPATLPGGDGQLATRPLADPAPAGVRAWAAPSRPVVLRCGLPRPAELTPTSALVVVDGVSWLQLPDDVPDPVQSSWVAVDRPTYVAVTTPATVGSGPLQAISDAITATMPATPIAVR</sequence>
<keyword evidence="4" id="KW-1185">Reference proteome</keyword>
<proteinExistence type="predicted"/>
<dbReference type="RefSeq" id="WP_339121659.1">
    <property type="nucleotide sequence ID" value="NZ_BAABKS010000007.1"/>
</dbReference>
<reference evidence="4" key="1">
    <citation type="journal article" date="2019" name="Int. J. Syst. Evol. Microbiol.">
        <title>The Global Catalogue of Microorganisms (GCM) 10K type strain sequencing project: providing services to taxonomists for standard genome sequencing and annotation.</title>
        <authorList>
            <consortium name="The Broad Institute Genomics Platform"/>
            <consortium name="The Broad Institute Genome Sequencing Center for Infectious Disease"/>
            <person name="Wu L."/>
            <person name="Ma J."/>
        </authorList>
    </citation>
    <scope>NUCLEOTIDE SEQUENCE [LARGE SCALE GENOMIC DNA]</scope>
    <source>
        <strain evidence="4">CCUG 49018</strain>
    </source>
</reference>
<feature type="transmembrane region" description="Helical" evidence="2">
    <location>
        <begin position="15"/>
        <end position="36"/>
    </location>
</feature>
<dbReference type="EMBL" id="JBHTMB010000009">
    <property type="protein sequence ID" value="MFD1231945.1"/>
    <property type="molecule type" value="Genomic_DNA"/>
</dbReference>
<feature type="region of interest" description="Disordered" evidence="1">
    <location>
        <begin position="40"/>
        <end position="61"/>
    </location>
</feature>
<dbReference type="Proteomes" id="UP001597182">
    <property type="component" value="Unassembled WGS sequence"/>
</dbReference>
<evidence type="ECO:0000313" key="4">
    <source>
        <dbReference type="Proteomes" id="UP001597182"/>
    </source>
</evidence>
<name>A0ABW3VBI5_9PSEU</name>
<keyword evidence="2" id="KW-1133">Transmembrane helix</keyword>
<protein>
    <submittedName>
        <fullName evidence="3">DUF3515 domain-containing protein</fullName>
    </submittedName>
</protein>
<dbReference type="InterPro" id="IPR021903">
    <property type="entry name" value="DUF3515"/>
</dbReference>
<comment type="caution">
    <text evidence="3">The sequence shown here is derived from an EMBL/GenBank/DDBJ whole genome shotgun (WGS) entry which is preliminary data.</text>
</comment>
<dbReference type="Pfam" id="PF12028">
    <property type="entry name" value="DUF3515"/>
    <property type="match status" value="1"/>
</dbReference>
<keyword evidence="2" id="KW-0812">Transmembrane</keyword>
<evidence type="ECO:0000256" key="2">
    <source>
        <dbReference type="SAM" id="Phobius"/>
    </source>
</evidence>
<organism evidence="3 4">
    <name type="scientific">Pseudonocardia benzenivorans</name>
    <dbReference type="NCBI Taxonomy" id="228005"/>
    <lineage>
        <taxon>Bacteria</taxon>
        <taxon>Bacillati</taxon>
        <taxon>Actinomycetota</taxon>
        <taxon>Actinomycetes</taxon>
        <taxon>Pseudonocardiales</taxon>
        <taxon>Pseudonocardiaceae</taxon>
        <taxon>Pseudonocardia</taxon>
    </lineage>
</organism>